<accession>C5M254</accession>
<dbReference type="PANTHER" id="PTHR47424">
    <property type="entry name" value="REGULATORY PROTEIN GAL4"/>
    <property type="match status" value="1"/>
</dbReference>
<dbReference type="EMBL" id="GG692395">
    <property type="protein sequence ID" value="EER35404.1"/>
    <property type="molecule type" value="Genomic_DNA"/>
</dbReference>
<gene>
    <name evidence="8" type="ORF">CTRG_00143</name>
</gene>
<keyword evidence="1" id="KW-0479">Metal-binding</keyword>
<dbReference type="OrthoDB" id="3364175at2759"/>
<dbReference type="InterPro" id="IPR007219">
    <property type="entry name" value="XnlR_reg_dom"/>
</dbReference>
<feature type="compositionally biased region" description="Polar residues" evidence="5">
    <location>
        <begin position="122"/>
        <end position="139"/>
    </location>
</feature>
<evidence type="ECO:0000256" key="1">
    <source>
        <dbReference type="ARBA" id="ARBA00022723"/>
    </source>
</evidence>
<reference evidence="8 9" key="1">
    <citation type="journal article" date="2009" name="Nature">
        <title>Evolution of pathogenicity and sexual reproduction in eight Candida genomes.</title>
        <authorList>
            <person name="Butler G."/>
            <person name="Rasmussen M.D."/>
            <person name="Lin M.F."/>
            <person name="Santos M.A."/>
            <person name="Sakthikumar S."/>
            <person name="Munro C.A."/>
            <person name="Rheinbay E."/>
            <person name="Grabherr M."/>
            <person name="Forche A."/>
            <person name="Reedy J.L."/>
            <person name="Agrafioti I."/>
            <person name="Arnaud M.B."/>
            <person name="Bates S."/>
            <person name="Brown A.J."/>
            <person name="Brunke S."/>
            <person name="Costanzo M.C."/>
            <person name="Fitzpatrick D.A."/>
            <person name="de Groot P.W."/>
            <person name="Harris D."/>
            <person name="Hoyer L.L."/>
            <person name="Hube B."/>
            <person name="Klis F.M."/>
            <person name="Kodira C."/>
            <person name="Lennard N."/>
            <person name="Logue M.E."/>
            <person name="Martin R."/>
            <person name="Neiman A.M."/>
            <person name="Nikolaou E."/>
            <person name="Quail M.A."/>
            <person name="Quinn J."/>
            <person name="Santos M.C."/>
            <person name="Schmitzberger F.F."/>
            <person name="Sherlock G."/>
            <person name="Shah P."/>
            <person name="Silverstein K.A."/>
            <person name="Skrzypek M.S."/>
            <person name="Soll D."/>
            <person name="Staggs R."/>
            <person name="Stansfield I."/>
            <person name="Stumpf M.P."/>
            <person name="Sudbery P.E."/>
            <person name="Srikantha T."/>
            <person name="Zeng Q."/>
            <person name="Berman J."/>
            <person name="Berriman M."/>
            <person name="Heitman J."/>
            <person name="Gow N.A."/>
            <person name="Lorenz M.C."/>
            <person name="Birren B.W."/>
            <person name="Kellis M."/>
            <person name="Cuomo C.A."/>
        </authorList>
    </citation>
    <scope>NUCLEOTIDE SEQUENCE [LARGE SCALE GENOMIC DNA]</scope>
    <source>
        <strain evidence="9">ATCC MYA-3404 / T1</strain>
    </source>
</reference>
<feature type="transmembrane region" description="Helical" evidence="6">
    <location>
        <begin position="559"/>
        <end position="577"/>
    </location>
</feature>
<feature type="transmembrane region" description="Helical" evidence="6">
    <location>
        <begin position="517"/>
        <end position="539"/>
    </location>
</feature>
<keyword evidence="9" id="KW-1185">Reference proteome</keyword>
<dbReference type="InterPro" id="IPR036864">
    <property type="entry name" value="Zn2-C6_fun-type_DNA-bd_sf"/>
</dbReference>
<keyword evidence="3" id="KW-0804">Transcription</keyword>
<dbReference type="Proteomes" id="UP000002037">
    <property type="component" value="Unassembled WGS sequence"/>
</dbReference>
<evidence type="ECO:0000256" key="5">
    <source>
        <dbReference type="SAM" id="MobiDB-lite"/>
    </source>
</evidence>
<dbReference type="InterPro" id="IPR051127">
    <property type="entry name" value="Fungal_SecMet_Regulators"/>
</dbReference>
<dbReference type="Pfam" id="PF04082">
    <property type="entry name" value="Fungal_trans"/>
    <property type="match status" value="1"/>
</dbReference>
<keyword evidence="2" id="KW-0805">Transcription regulation</keyword>
<keyword evidence="6" id="KW-1133">Transmembrane helix</keyword>
<dbReference type="AlphaFoldDB" id="C5M254"/>
<dbReference type="PANTHER" id="PTHR47424:SF6">
    <property type="entry name" value="PROLINE UTILIZATION TRANS-ACTIVATOR"/>
    <property type="match status" value="1"/>
</dbReference>
<feature type="domain" description="Zn(2)-C6 fungal-type" evidence="7">
    <location>
        <begin position="14"/>
        <end position="43"/>
    </location>
</feature>
<dbReference type="SMART" id="SM00066">
    <property type="entry name" value="GAL4"/>
    <property type="match status" value="1"/>
</dbReference>
<dbReference type="SUPFAM" id="SSF57701">
    <property type="entry name" value="Zn2/Cys6 DNA-binding domain"/>
    <property type="match status" value="1"/>
</dbReference>
<feature type="region of interest" description="Disordered" evidence="5">
    <location>
        <begin position="122"/>
        <end position="166"/>
    </location>
</feature>
<dbReference type="CDD" id="cd00067">
    <property type="entry name" value="GAL4"/>
    <property type="match status" value="1"/>
</dbReference>
<dbReference type="PROSITE" id="PS00463">
    <property type="entry name" value="ZN2_CY6_FUNGAL_1"/>
    <property type="match status" value="1"/>
</dbReference>
<organism evidence="8 9">
    <name type="scientific">Candida tropicalis (strain ATCC MYA-3404 / T1)</name>
    <name type="common">Yeast</name>
    <dbReference type="NCBI Taxonomy" id="294747"/>
    <lineage>
        <taxon>Eukaryota</taxon>
        <taxon>Fungi</taxon>
        <taxon>Dikarya</taxon>
        <taxon>Ascomycota</taxon>
        <taxon>Saccharomycotina</taxon>
        <taxon>Pichiomycetes</taxon>
        <taxon>Debaryomycetaceae</taxon>
        <taxon>Candida/Lodderomyces clade</taxon>
        <taxon>Candida</taxon>
    </lineage>
</organism>
<evidence type="ECO:0000256" key="2">
    <source>
        <dbReference type="ARBA" id="ARBA00023015"/>
    </source>
</evidence>
<dbReference type="STRING" id="294747.C5M254"/>
<keyword evidence="6" id="KW-0472">Membrane</keyword>
<dbReference type="SMART" id="SM00906">
    <property type="entry name" value="Fungal_trans"/>
    <property type="match status" value="1"/>
</dbReference>
<feature type="region of interest" description="Disordered" evidence="5">
    <location>
        <begin position="681"/>
        <end position="732"/>
    </location>
</feature>
<sequence>MEIDFDKRTKVSKACDYCKQRKYKCTGISPCELCTRKGVECKFSIVDKRTLRRTSKRRKTKQDMKIDSDAQDDKVIIPNISKPSKDNDDIDVDDLKLLSKKSKIPLQFQPIIRFPLHKVEVQPNTDQSSTPVASDSSTLAPPPAAPAAAAPPPLQQSKGNSETREPQKVLYDSHGNLRYVGESSPLSFLFECRNIFQERLGPTQFSLENESLDVICDPEEYPEAIKIPLPDRELVEDLFELFCINLVQASYFIDINYFKTYTINAIYQDFNQCSPGQIAITNLIVGNGLLFAELSNHPILQRLTSSEMKSSTYFDYGYYLTRTYMHFGQLWIVEGFLLAYCYYQVRLHKNTAWLMLGMAIRNAQSIGLHRRFINESFNDYNYVVHRRRLYRSLYILDRITSCLLGRPLIIDDYDWDDYDNEDIFIKDENGEIYHDPRYEAMIHECKIARLAGKVIRNYYLEGVLNPFKAEKLAIELKLWSLNLPEHLQIDKLFIEDSQDSKMQIKPGSYFDNKIPMVIMHICQLYCIVLVGRPFFMYLIFNKKRRKNILNKPKTKQEIAMKNFIAITVKSSLLIVQLADKYITTLKFKTARIESHGVTHAVLMACLITGLSILYLEHNRYTFQDVYYSSKLMKFLNIGQKIYKFYEQSNPMSSRFGMIVSQMQQALMEKFNLDIDGNKIKSRKSTSKKHHQHRHQQQQQPKQTESVLPVSTRDEQASYNQEESYEQVQETNQRVSNLGGNLSETQELPFDEDYVSLFETFENLLNQSIEYNPTLTIGTSASTMSPQTTNASSLSSTSETLNEFMYNPDMRYVFK</sequence>
<dbReference type="HOGENOM" id="CLU_007695_0_0_1"/>
<feature type="compositionally biased region" description="Polar residues" evidence="5">
    <location>
        <begin position="716"/>
        <end position="732"/>
    </location>
</feature>
<keyword evidence="4" id="KW-0539">Nucleus</keyword>
<feature type="compositionally biased region" description="Basic residues" evidence="5">
    <location>
        <begin position="681"/>
        <end position="695"/>
    </location>
</feature>
<dbReference type="GO" id="GO:0003677">
    <property type="term" value="F:DNA binding"/>
    <property type="evidence" value="ECO:0007669"/>
    <property type="project" value="InterPro"/>
</dbReference>
<dbReference type="KEGG" id="ctp:CTRG_00143"/>
<feature type="compositionally biased region" description="Pro residues" evidence="5">
    <location>
        <begin position="140"/>
        <end position="154"/>
    </location>
</feature>
<dbReference type="VEuPathDB" id="FungiDB:CTRG_00143"/>
<evidence type="ECO:0000256" key="3">
    <source>
        <dbReference type="ARBA" id="ARBA00023163"/>
    </source>
</evidence>
<evidence type="ECO:0000313" key="9">
    <source>
        <dbReference type="Proteomes" id="UP000002037"/>
    </source>
</evidence>
<dbReference type="GO" id="GO:0008270">
    <property type="term" value="F:zinc ion binding"/>
    <property type="evidence" value="ECO:0007669"/>
    <property type="project" value="InterPro"/>
</dbReference>
<proteinExistence type="predicted"/>
<dbReference type="GO" id="GO:0000981">
    <property type="term" value="F:DNA-binding transcription factor activity, RNA polymerase II-specific"/>
    <property type="evidence" value="ECO:0007669"/>
    <property type="project" value="InterPro"/>
</dbReference>
<evidence type="ECO:0000256" key="4">
    <source>
        <dbReference type="ARBA" id="ARBA00023242"/>
    </source>
</evidence>
<dbReference type="PROSITE" id="PS50048">
    <property type="entry name" value="ZN2_CY6_FUNGAL_2"/>
    <property type="match status" value="1"/>
</dbReference>
<name>C5M254_CANTT</name>
<dbReference type="CDD" id="cd12148">
    <property type="entry name" value="fungal_TF_MHR"/>
    <property type="match status" value="1"/>
</dbReference>
<dbReference type="eggNOG" id="ENOG502QVYJ">
    <property type="taxonomic scope" value="Eukaryota"/>
</dbReference>
<feature type="compositionally biased region" description="Basic and acidic residues" evidence="5">
    <location>
        <begin position="61"/>
        <end position="75"/>
    </location>
</feature>
<evidence type="ECO:0000259" key="7">
    <source>
        <dbReference type="PROSITE" id="PS50048"/>
    </source>
</evidence>
<protein>
    <recommendedName>
        <fullName evidence="7">Zn(2)-C6 fungal-type domain-containing protein</fullName>
    </recommendedName>
</protein>
<evidence type="ECO:0000256" key="6">
    <source>
        <dbReference type="SAM" id="Phobius"/>
    </source>
</evidence>
<feature type="transmembrane region" description="Helical" evidence="6">
    <location>
        <begin position="597"/>
        <end position="615"/>
    </location>
</feature>
<dbReference type="RefSeq" id="XP_002545362.1">
    <property type="nucleotide sequence ID" value="XM_002545316.1"/>
</dbReference>
<evidence type="ECO:0000313" key="8">
    <source>
        <dbReference type="EMBL" id="EER35404.1"/>
    </source>
</evidence>
<keyword evidence="6" id="KW-0812">Transmembrane</keyword>
<dbReference type="InterPro" id="IPR001138">
    <property type="entry name" value="Zn2Cys6_DnaBD"/>
</dbReference>
<dbReference type="GeneID" id="8301952"/>
<feature type="region of interest" description="Disordered" evidence="5">
    <location>
        <begin position="53"/>
        <end position="90"/>
    </location>
</feature>
<dbReference type="Gene3D" id="4.10.240.10">
    <property type="entry name" value="Zn(2)-C6 fungal-type DNA-binding domain"/>
    <property type="match status" value="1"/>
</dbReference>
<dbReference type="GO" id="GO:0006351">
    <property type="term" value="P:DNA-templated transcription"/>
    <property type="evidence" value="ECO:0007669"/>
    <property type="project" value="InterPro"/>
</dbReference>
<dbReference type="Pfam" id="PF00172">
    <property type="entry name" value="Zn_clus"/>
    <property type="match status" value="1"/>
</dbReference>